<sequence length="104" mass="10677">MITATAAKLTLATLAAPVLAALAVGLAGHAAAETPETDGGSISAADTIGQLRDQGVHVVINKDGTMPLDKCSVISVHQDRHEHHGGQQRDAFETAQVDVFCHAG</sequence>
<dbReference type="EMBL" id="AP022561">
    <property type="protein sequence ID" value="BBX09963.1"/>
    <property type="molecule type" value="Genomic_DNA"/>
</dbReference>
<keyword evidence="1" id="KW-0732">Signal</keyword>
<organism evidence="2 3">
    <name type="scientific">Mycolicibacterium aichiense</name>
    <dbReference type="NCBI Taxonomy" id="1799"/>
    <lineage>
        <taxon>Bacteria</taxon>
        <taxon>Bacillati</taxon>
        <taxon>Actinomycetota</taxon>
        <taxon>Actinomycetes</taxon>
        <taxon>Mycobacteriales</taxon>
        <taxon>Mycobacteriaceae</taxon>
        <taxon>Mycolicibacterium</taxon>
    </lineage>
</organism>
<name>A0AAD1MDU5_9MYCO</name>
<keyword evidence="3" id="KW-1185">Reference proteome</keyword>
<gene>
    <name evidence="2" type="ORF">MAIC_47660</name>
</gene>
<protein>
    <recommendedName>
        <fullName evidence="4">PASTA domain-containing protein</fullName>
    </recommendedName>
</protein>
<accession>A0AAD1MDU5</accession>
<evidence type="ECO:0008006" key="4">
    <source>
        <dbReference type="Google" id="ProtNLM"/>
    </source>
</evidence>
<dbReference type="AlphaFoldDB" id="A0AAD1MDU5"/>
<feature type="signal peptide" evidence="1">
    <location>
        <begin position="1"/>
        <end position="20"/>
    </location>
</feature>
<evidence type="ECO:0000256" key="1">
    <source>
        <dbReference type="SAM" id="SignalP"/>
    </source>
</evidence>
<proteinExistence type="predicted"/>
<evidence type="ECO:0000313" key="2">
    <source>
        <dbReference type="EMBL" id="BBX09963.1"/>
    </source>
</evidence>
<feature type="chain" id="PRO_5042028724" description="PASTA domain-containing protein" evidence="1">
    <location>
        <begin position="21"/>
        <end position="104"/>
    </location>
</feature>
<dbReference type="RefSeq" id="WP_115318658.1">
    <property type="nucleotide sequence ID" value="NZ_AP022561.1"/>
</dbReference>
<dbReference type="Proteomes" id="UP000467327">
    <property type="component" value="Chromosome"/>
</dbReference>
<dbReference type="KEGG" id="maic:MAIC_47660"/>
<evidence type="ECO:0000313" key="3">
    <source>
        <dbReference type="Proteomes" id="UP000467327"/>
    </source>
</evidence>
<reference evidence="2 3" key="1">
    <citation type="journal article" date="2019" name="Emerg. Microbes Infect.">
        <title>Comprehensive subspecies identification of 175 nontuberculous mycobacteria species based on 7547 genomic profiles.</title>
        <authorList>
            <person name="Matsumoto Y."/>
            <person name="Kinjo T."/>
            <person name="Motooka D."/>
            <person name="Nabeya D."/>
            <person name="Jung N."/>
            <person name="Uechi K."/>
            <person name="Horii T."/>
            <person name="Iida T."/>
            <person name="Fujita J."/>
            <person name="Nakamura S."/>
        </authorList>
    </citation>
    <scope>NUCLEOTIDE SEQUENCE [LARGE SCALE GENOMIC DNA]</scope>
    <source>
        <strain evidence="2 3">JCM 6376</strain>
    </source>
</reference>